<dbReference type="Pfam" id="PF17664">
    <property type="entry name" value="HOATZ-like"/>
    <property type="match status" value="1"/>
</dbReference>
<dbReference type="PANTHER" id="PTHR47231">
    <property type="entry name" value="UPF0722 PROTEIN C11ORF88"/>
    <property type="match status" value="1"/>
</dbReference>
<evidence type="ECO:0000256" key="2">
    <source>
        <dbReference type="ARBA" id="ARBA00023657"/>
    </source>
</evidence>
<evidence type="ECO:0000313" key="4">
    <source>
        <dbReference type="EMBL" id="WAR25235.1"/>
    </source>
</evidence>
<protein>
    <recommendedName>
        <fullName evidence="2">Cilia- and flagella-associated protein HOATZ</fullName>
    </recommendedName>
</protein>
<comment type="similarity">
    <text evidence="1">Belongs to the HOATZ family.</text>
</comment>
<accession>A0ABY7FSP2</accession>
<keyword evidence="5" id="KW-1185">Reference proteome</keyword>
<dbReference type="EMBL" id="CP111025">
    <property type="protein sequence ID" value="WAR25235.1"/>
    <property type="molecule type" value="Genomic_DNA"/>
</dbReference>
<dbReference type="InterPro" id="IPR040681">
    <property type="entry name" value="HOATZ-like"/>
</dbReference>
<evidence type="ECO:0000256" key="3">
    <source>
        <dbReference type="SAM" id="MobiDB-lite"/>
    </source>
</evidence>
<sequence>MAVVIDLTKQDTATTFYGSSQEDISYATNFWQSVQLHPPMESRLVSSDIKQRLKVAPASSQVLQDFLSRARTMEHLEEYTRMQKFAEAKAEDKSLLVKHREKEELSRNKGVKPVHTVEERMPRDDYEVDEEDDAGALQQLDEFENQLLGSGNNSDSD</sequence>
<name>A0ABY7FSP2_MYAAR</name>
<reference evidence="4" key="1">
    <citation type="submission" date="2022-11" db="EMBL/GenBank/DDBJ databases">
        <title>Centuries of genome instability and evolution in soft-shell clam transmissible cancer (bioRxiv).</title>
        <authorList>
            <person name="Hart S.F.M."/>
            <person name="Yonemitsu M.A."/>
            <person name="Giersch R.M."/>
            <person name="Beal B.F."/>
            <person name="Arriagada G."/>
            <person name="Davis B.W."/>
            <person name="Ostrander E.A."/>
            <person name="Goff S.P."/>
            <person name="Metzger M.J."/>
        </authorList>
    </citation>
    <scope>NUCLEOTIDE SEQUENCE</scope>
    <source>
        <strain evidence="4">MELC-2E11</strain>
        <tissue evidence="4">Siphon/mantle</tissue>
    </source>
</reference>
<dbReference type="PANTHER" id="PTHR47231:SF1">
    <property type="entry name" value="CILIA- AND FLAGELLA-ASSOCIATED PROTEIN HOATZ"/>
    <property type="match status" value="1"/>
</dbReference>
<evidence type="ECO:0000313" key="5">
    <source>
        <dbReference type="Proteomes" id="UP001164746"/>
    </source>
</evidence>
<evidence type="ECO:0000256" key="1">
    <source>
        <dbReference type="ARBA" id="ARBA00023451"/>
    </source>
</evidence>
<gene>
    <name evidence="4" type="ORF">MAR_010939</name>
</gene>
<dbReference type="Proteomes" id="UP001164746">
    <property type="component" value="Chromosome 14"/>
</dbReference>
<organism evidence="4 5">
    <name type="scientific">Mya arenaria</name>
    <name type="common">Soft-shell clam</name>
    <dbReference type="NCBI Taxonomy" id="6604"/>
    <lineage>
        <taxon>Eukaryota</taxon>
        <taxon>Metazoa</taxon>
        <taxon>Spiralia</taxon>
        <taxon>Lophotrochozoa</taxon>
        <taxon>Mollusca</taxon>
        <taxon>Bivalvia</taxon>
        <taxon>Autobranchia</taxon>
        <taxon>Heteroconchia</taxon>
        <taxon>Euheterodonta</taxon>
        <taxon>Imparidentia</taxon>
        <taxon>Neoheterodontei</taxon>
        <taxon>Myida</taxon>
        <taxon>Myoidea</taxon>
        <taxon>Myidae</taxon>
        <taxon>Mya</taxon>
    </lineage>
</organism>
<feature type="compositionally biased region" description="Basic and acidic residues" evidence="3">
    <location>
        <begin position="115"/>
        <end position="125"/>
    </location>
</feature>
<feature type="region of interest" description="Disordered" evidence="3">
    <location>
        <begin position="99"/>
        <end position="133"/>
    </location>
</feature>
<proteinExistence type="inferred from homology"/>